<comment type="caution">
    <text evidence="2">The sequence shown here is derived from an EMBL/GenBank/DDBJ whole genome shotgun (WGS) entry which is preliminary data.</text>
</comment>
<dbReference type="AlphaFoldDB" id="A0AA39WBE5"/>
<protein>
    <submittedName>
        <fullName evidence="2">Phenazine biosynthesis protein</fullName>
    </submittedName>
</protein>
<dbReference type="PIRSF" id="PIRSF016184">
    <property type="entry name" value="PhzC_PhzF"/>
    <property type="match status" value="1"/>
</dbReference>
<feature type="active site" evidence="1">
    <location>
        <position position="49"/>
    </location>
</feature>
<dbReference type="Pfam" id="PF02567">
    <property type="entry name" value="PhzC-PhzF"/>
    <property type="match status" value="1"/>
</dbReference>
<keyword evidence="3" id="KW-1185">Reference proteome</keyword>
<dbReference type="NCBIfam" id="TIGR00654">
    <property type="entry name" value="PhzF_family"/>
    <property type="match status" value="1"/>
</dbReference>
<organism evidence="2 3">
    <name type="scientific">Immersiella caudata</name>
    <dbReference type="NCBI Taxonomy" id="314043"/>
    <lineage>
        <taxon>Eukaryota</taxon>
        <taxon>Fungi</taxon>
        <taxon>Dikarya</taxon>
        <taxon>Ascomycota</taxon>
        <taxon>Pezizomycotina</taxon>
        <taxon>Sordariomycetes</taxon>
        <taxon>Sordariomycetidae</taxon>
        <taxon>Sordariales</taxon>
        <taxon>Lasiosphaeriaceae</taxon>
        <taxon>Immersiella</taxon>
    </lineage>
</organism>
<reference evidence="2" key="1">
    <citation type="submission" date="2023-06" db="EMBL/GenBank/DDBJ databases">
        <title>Genome-scale phylogeny and comparative genomics of the fungal order Sordariales.</title>
        <authorList>
            <consortium name="Lawrence Berkeley National Laboratory"/>
            <person name="Hensen N."/>
            <person name="Bonometti L."/>
            <person name="Westerberg I."/>
            <person name="Brannstrom I.O."/>
            <person name="Guillou S."/>
            <person name="Cros-Aarteil S."/>
            <person name="Calhoun S."/>
            <person name="Haridas S."/>
            <person name="Kuo A."/>
            <person name="Mondo S."/>
            <person name="Pangilinan J."/>
            <person name="Riley R."/>
            <person name="Labutti K."/>
            <person name="Andreopoulos B."/>
            <person name="Lipzen A."/>
            <person name="Chen C."/>
            <person name="Yanf M."/>
            <person name="Daum C."/>
            <person name="Ng V."/>
            <person name="Clum A."/>
            <person name="Steindorff A."/>
            <person name="Ohm R."/>
            <person name="Martin F."/>
            <person name="Silar P."/>
            <person name="Natvig D."/>
            <person name="Lalanne C."/>
            <person name="Gautier V."/>
            <person name="Ament-Velasquez S.L."/>
            <person name="Kruys A."/>
            <person name="Hutchinson M.I."/>
            <person name="Powell A.J."/>
            <person name="Barry K."/>
            <person name="Miller A.N."/>
            <person name="Grigoriev I.V."/>
            <person name="Debuchy R."/>
            <person name="Gladieux P."/>
            <person name="Thoren M.H."/>
            <person name="Johannesson H."/>
        </authorList>
    </citation>
    <scope>NUCLEOTIDE SEQUENCE</scope>
    <source>
        <strain evidence="2">CBS 606.72</strain>
    </source>
</reference>
<dbReference type="GO" id="GO:0005737">
    <property type="term" value="C:cytoplasm"/>
    <property type="evidence" value="ECO:0007669"/>
    <property type="project" value="TreeGrafter"/>
</dbReference>
<evidence type="ECO:0000313" key="3">
    <source>
        <dbReference type="Proteomes" id="UP001175000"/>
    </source>
</evidence>
<dbReference type="EMBL" id="JAULSU010000007">
    <property type="protein sequence ID" value="KAK0612118.1"/>
    <property type="molecule type" value="Genomic_DNA"/>
</dbReference>
<dbReference type="PANTHER" id="PTHR13774">
    <property type="entry name" value="PHENAZINE BIOSYNTHESIS PROTEIN"/>
    <property type="match status" value="1"/>
</dbReference>
<dbReference type="PANTHER" id="PTHR13774:SF32">
    <property type="entry name" value="ANTISENSE-ENHANCING SEQUENCE 1"/>
    <property type="match status" value="1"/>
</dbReference>
<dbReference type="Proteomes" id="UP001175000">
    <property type="component" value="Unassembled WGS sequence"/>
</dbReference>
<evidence type="ECO:0000313" key="2">
    <source>
        <dbReference type="EMBL" id="KAK0612118.1"/>
    </source>
</evidence>
<name>A0AA39WBE5_9PEZI</name>
<dbReference type="GO" id="GO:0016853">
    <property type="term" value="F:isomerase activity"/>
    <property type="evidence" value="ECO:0007669"/>
    <property type="project" value="TreeGrafter"/>
</dbReference>
<dbReference type="Gene3D" id="3.10.310.10">
    <property type="entry name" value="Diaminopimelate Epimerase, Chain A, domain 1"/>
    <property type="match status" value="2"/>
</dbReference>
<sequence>MMPSTPFTIVDVFSTTPYKGNPLAIVDARHQPLTDTQMKLITRQFNLSETTFFFPPTLPGADFKLRSFLPYGWEVYGAGHNILGVWWHLAHAGLLDFAQAEKVERRDGGEEFLFRQELGGEVIPVKVIRTLDEANGTTNFSVAIRQASPKAHAQHTNAAALAAVLGLEAGDIGFPASEVSKESLVPRIMSTSTTHHLLVPVGSVEALDRAVVLRDKLVEQLDLLDSRAHGIFWFTPIPGKGGVPTFQARFFSRGMTAENPATGSAAGPLSAYLYKSGALKLENGKARIVVYQGLKIGRECIIEVVLTVRNEGGEEKLDVDIVGSGAEVAKGEIALPALSTLF</sequence>
<dbReference type="InterPro" id="IPR003719">
    <property type="entry name" value="Phenazine_PhzF-like"/>
</dbReference>
<evidence type="ECO:0000256" key="1">
    <source>
        <dbReference type="PIRSR" id="PIRSR016184-1"/>
    </source>
</evidence>
<proteinExistence type="predicted"/>
<accession>A0AA39WBE5</accession>
<dbReference type="SUPFAM" id="SSF54506">
    <property type="entry name" value="Diaminopimelate epimerase-like"/>
    <property type="match status" value="1"/>
</dbReference>
<gene>
    <name evidence="2" type="ORF">B0T14DRAFT_531639</name>
</gene>